<keyword evidence="4" id="KW-0539">Nucleus</keyword>
<dbReference type="PANTHER" id="PTHR13634:SF0">
    <property type="entry name" value="RIBOSOME BIOGENESIS PROTEIN BRX1 HOMOLOG"/>
    <property type="match status" value="1"/>
</dbReference>
<accession>A0AAD5DI49</accession>
<evidence type="ECO:0000256" key="5">
    <source>
        <dbReference type="SAM" id="MobiDB-lite"/>
    </source>
</evidence>
<gene>
    <name evidence="7" type="ORF">COHA_010223</name>
</gene>
<dbReference type="InterPro" id="IPR007109">
    <property type="entry name" value="Brix"/>
</dbReference>
<keyword evidence="3" id="KW-0690">Ribosome biogenesis</keyword>
<evidence type="ECO:0000256" key="3">
    <source>
        <dbReference type="ARBA" id="ARBA00022517"/>
    </source>
</evidence>
<proteinExistence type="inferred from homology"/>
<comment type="caution">
    <text evidence="7">The sequence shown here is derived from an EMBL/GenBank/DDBJ whole genome shotgun (WGS) entry which is preliminary data.</text>
</comment>
<dbReference type="Proteomes" id="UP001205105">
    <property type="component" value="Unassembled WGS sequence"/>
</dbReference>
<feature type="compositionally biased region" description="Low complexity" evidence="5">
    <location>
        <begin position="24"/>
        <end position="36"/>
    </location>
</feature>
<dbReference type="EMBL" id="JADXDR010000219">
    <property type="protein sequence ID" value="KAI7835875.1"/>
    <property type="molecule type" value="Genomic_DNA"/>
</dbReference>
<reference evidence="7" key="1">
    <citation type="submission" date="2020-11" db="EMBL/GenBank/DDBJ databases">
        <title>Chlorella ohadii genome sequencing and assembly.</title>
        <authorList>
            <person name="Murik O."/>
            <person name="Treves H."/>
            <person name="Kedem I."/>
            <person name="Shotland Y."/>
            <person name="Kaplan A."/>
        </authorList>
    </citation>
    <scope>NUCLEOTIDE SEQUENCE</scope>
    <source>
        <strain evidence="7">1</strain>
    </source>
</reference>
<evidence type="ECO:0000313" key="7">
    <source>
        <dbReference type="EMBL" id="KAI7835875.1"/>
    </source>
</evidence>
<dbReference type="GO" id="GO:0000027">
    <property type="term" value="P:ribosomal large subunit assembly"/>
    <property type="evidence" value="ECO:0007669"/>
    <property type="project" value="TreeGrafter"/>
</dbReference>
<organism evidence="7 8">
    <name type="scientific">Chlorella ohadii</name>
    <dbReference type="NCBI Taxonomy" id="2649997"/>
    <lineage>
        <taxon>Eukaryota</taxon>
        <taxon>Viridiplantae</taxon>
        <taxon>Chlorophyta</taxon>
        <taxon>core chlorophytes</taxon>
        <taxon>Trebouxiophyceae</taxon>
        <taxon>Chlorellales</taxon>
        <taxon>Chlorellaceae</taxon>
        <taxon>Chlorella clade</taxon>
        <taxon>Chlorella</taxon>
    </lineage>
</organism>
<comment type="similarity">
    <text evidence="2">Belongs to the BRX1 family.</text>
</comment>
<dbReference type="PROSITE" id="PS50833">
    <property type="entry name" value="BRIX"/>
    <property type="match status" value="1"/>
</dbReference>
<name>A0AAD5DI49_9CHLO</name>
<evidence type="ECO:0000313" key="8">
    <source>
        <dbReference type="Proteomes" id="UP001205105"/>
    </source>
</evidence>
<dbReference type="AlphaFoldDB" id="A0AAD5DI49"/>
<comment type="subcellular location">
    <subcellularLocation>
        <location evidence="1">Nucleus</location>
        <location evidence="1">Nucleolus</location>
    </subcellularLocation>
</comment>
<keyword evidence="8" id="KW-1185">Reference proteome</keyword>
<evidence type="ECO:0000256" key="2">
    <source>
        <dbReference type="ARBA" id="ARBA00006369"/>
    </source>
</evidence>
<protein>
    <recommendedName>
        <fullName evidence="6">Brix domain-containing protein</fullName>
    </recommendedName>
</protein>
<dbReference type="InterPro" id="IPR026532">
    <property type="entry name" value="BRX1"/>
</dbReference>
<dbReference type="SMART" id="SM00879">
    <property type="entry name" value="Brix"/>
    <property type="match status" value="1"/>
</dbReference>
<dbReference type="GO" id="GO:0019843">
    <property type="term" value="F:rRNA binding"/>
    <property type="evidence" value="ECO:0007669"/>
    <property type="project" value="InterPro"/>
</dbReference>
<sequence length="299" mass="33275">MAKRKAEQAEGSRKQQKQQGGGKARQQGDAAQAAPPAAAVVAAQPAAVRNKEKVLLLSSRGITYRFRHLMLDVTQLLPHSKKDAKLDTKSERGVINEVADLKGCSSVLYFEARKHKDLYLWAAKSPAGPSVKFHVTNVHTLEELKLSGNHLKGSRPVLSFDKNFDEEPHLQLLKEMLTQVFATPKRHPKSKPFFDHVLSFSVADGRIWLRNYQVLPDPDKKKAGRDAVTLVEPIKMFAGSFGGPVIYENAAYVSPNTIRSMLKRRQQGKYASKVASREGRKQHVAANPLPHDELADVFK</sequence>
<dbReference type="PANTHER" id="PTHR13634">
    <property type="entry name" value="RIBOSOME BIOGENESIS PROTEIN BRIX"/>
    <property type="match status" value="1"/>
</dbReference>
<dbReference type="GO" id="GO:0005730">
    <property type="term" value="C:nucleolus"/>
    <property type="evidence" value="ECO:0007669"/>
    <property type="project" value="UniProtKB-SubCell"/>
</dbReference>
<evidence type="ECO:0000256" key="1">
    <source>
        <dbReference type="ARBA" id="ARBA00004604"/>
    </source>
</evidence>
<feature type="compositionally biased region" description="Basic and acidic residues" evidence="5">
    <location>
        <begin position="1"/>
        <end position="13"/>
    </location>
</feature>
<dbReference type="Pfam" id="PF04427">
    <property type="entry name" value="Brix"/>
    <property type="match status" value="1"/>
</dbReference>
<evidence type="ECO:0000256" key="4">
    <source>
        <dbReference type="ARBA" id="ARBA00023242"/>
    </source>
</evidence>
<dbReference type="GO" id="GO:0006364">
    <property type="term" value="P:rRNA processing"/>
    <property type="evidence" value="ECO:0007669"/>
    <property type="project" value="InterPro"/>
</dbReference>
<feature type="domain" description="Brix" evidence="6">
    <location>
        <begin position="52"/>
        <end position="259"/>
    </location>
</feature>
<evidence type="ECO:0000259" key="6">
    <source>
        <dbReference type="PROSITE" id="PS50833"/>
    </source>
</evidence>
<feature type="region of interest" description="Disordered" evidence="5">
    <location>
        <begin position="1"/>
        <end position="36"/>
    </location>
</feature>
<dbReference type="SUPFAM" id="SSF52954">
    <property type="entry name" value="Class II aaRS ABD-related"/>
    <property type="match status" value="1"/>
</dbReference>